<organism evidence="1 2">
    <name type="scientific">Harenicola maris</name>
    <dbReference type="NCBI Taxonomy" id="2841044"/>
    <lineage>
        <taxon>Bacteria</taxon>
        <taxon>Pseudomonadati</taxon>
        <taxon>Pseudomonadota</taxon>
        <taxon>Alphaproteobacteria</taxon>
        <taxon>Rhodobacterales</taxon>
        <taxon>Paracoccaceae</taxon>
        <taxon>Harenicola</taxon>
    </lineage>
</organism>
<keyword evidence="2" id="KW-1185">Reference proteome</keyword>
<dbReference type="InterPro" id="IPR010419">
    <property type="entry name" value="CO_DH_gsu"/>
</dbReference>
<evidence type="ECO:0000313" key="2">
    <source>
        <dbReference type="Proteomes" id="UP001315686"/>
    </source>
</evidence>
<accession>A0AAP2CNY5</accession>
<gene>
    <name evidence="1" type="ORF">IV417_04305</name>
</gene>
<dbReference type="AlphaFoldDB" id="A0AAP2CNY5"/>
<dbReference type="PANTHER" id="PTHR38588:SF1">
    <property type="entry name" value="BLL0334 PROTEIN"/>
    <property type="match status" value="1"/>
</dbReference>
<dbReference type="SUPFAM" id="SSF55961">
    <property type="entry name" value="Bet v1-like"/>
    <property type="match status" value="1"/>
</dbReference>
<dbReference type="EMBL" id="JADQAZ010000001">
    <property type="protein sequence ID" value="MBT0956597.1"/>
    <property type="molecule type" value="Genomic_DNA"/>
</dbReference>
<dbReference type="PANTHER" id="PTHR38588">
    <property type="entry name" value="BLL0334 PROTEIN"/>
    <property type="match status" value="1"/>
</dbReference>
<proteinExistence type="predicted"/>
<dbReference type="Pfam" id="PF06240">
    <property type="entry name" value="COXG"/>
    <property type="match status" value="1"/>
</dbReference>
<name>A0AAP2CNY5_9RHOB</name>
<dbReference type="RefSeq" id="WP_327792794.1">
    <property type="nucleotide sequence ID" value="NZ_JADQAZ010000001.1"/>
</dbReference>
<evidence type="ECO:0000313" key="1">
    <source>
        <dbReference type="EMBL" id="MBT0956597.1"/>
    </source>
</evidence>
<protein>
    <submittedName>
        <fullName evidence="1">Carbon monoxide dehydrogenase subunit G</fullName>
    </submittedName>
</protein>
<sequence>MELSDEIIINAPKDQVYAALNDPEVLKQCIPGCEELIKHSDTDLEAKVVLKIGPVKARFSGEVQLDTAGAPDAFSLTGKGNGGAAGHAKGGADVTLTADGPDTTILRYEAKAEIAGKLAQLGSRLIQSTAKKLAGKFFKSFAQVVNEDNVNEDSVNEDTAA</sequence>
<dbReference type="Proteomes" id="UP001315686">
    <property type="component" value="Unassembled WGS sequence"/>
</dbReference>
<comment type="caution">
    <text evidence="1">The sequence shown here is derived from an EMBL/GenBank/DDBJ whole genome shotgun (WGS) entry which is preliminary data.</text>
</comment>
<reference evidence="1 2" key="1">
    <citation type="journal article" date="2021" name="Arch. Microbiol.">
        <title>Harenicola maris gen. nov., sp. nov. isolated from the Sea of Japan shallow sediments.</title>
        <authorList>
            <person name="Romanenko L.A."/>
            <person name="Kurilenko V.V."/>
            <person name="Chernysheva N.Y."/>
            <person name="Tekutyeva L.A."/>
            <person name="Velansky P.V."/>
            <person name="Svetashev V.I."/>
            <person name="Isaeva M.P."/>
        </authorList>
    </citation>
    <scope>NUCLEOTIDE SEQUENCE [LARGE SCALE GENOMIC DNA]</scope>
    <source>
        <strain evidence="1 2">KMM 3653</strain>
    </source>
</reference>
<dbReference type="Gene3D" id="3.30.530.20">
    <property type="match status" value="1"/>
</dbReference>
<dbReference type="InterPro" id="IPR023393">
    <property type="entry name" value="START-like_dom_sf"/>
</dbReference>
<dbReference type="CDD" id="cd05018">
    <property type="entry name" value="CoxG"/>
    <property type="match status" value="1"/>
</dbReference>